<protein>
    <recommendedName>
        <fullName evidence="2">HNH nuclease domain-containing protein</fullName>
    </recommendedName>
</protein>
<reference evidence="3 4" key="1">
    <citation type="submission" date="2020-08" db="EMBL/GenBank/DDBJ databases">
        <title>Sequencing the genomes of 1000 actinobacteria strains.</title>
        <authorList>
            <person name="Klenk H.-P."/>
        </authorList>
    </citation>
    <scope>NUCLEOTIDE SEQUENCE [LARGE SCALE GENOMIC DNA]</scope>
    <source>
        <strain evidence="3 4">DSM 105369</strain>
    </source>
</reference>
<name>A0A839N763_9MICO</name>
<sequence length="221" mass="24527">MLKTEAQIETEFNDLLQRLYPPDPDDHDDECDPDDYRDDRDDWQHHQQHEHQRDCDTTTRSPGQSPPAPATPPASSLQPAVTAWLGDATVPGVGIIPATIIQELSRSFGATITRALLDADTGVTIATSNTHYRPSTKLAAFVRARDVHCRFPGCTRPARWCDIDHVTPWPAGDTTPTNLHCLCRHHHRAKHSTGWSVTMTPDGVCTWTTPTGRTHTTTPAE</sequence>
<comment type="caution">
    <text evidence="3">The sequence shown here is derived from an EMBL/GenBank/DDBJ whole genome shotgun (WGS) entry which is preliminary data.</text>
</comment>
<gene>
    <name evidence="3" type="ORF">FHU39_001460</name>
</gene>
<proteinExistence type="predicted"/>
<dbReference type="Gene3D" id="1.10.30.50">
    <property type="match status" value="1"/>
</dbReference>
<accession>A0A839N763</accession>
<evidence type="ECO:0000313" key="4">
    <source>
        <dbReference type="Proteomes" id="UP000559182"/>
    </source>
</evidence>
<feature type="region of interest" description="Disordered" evidence="1">
    <location>
        <begin position="16"/>
        <end position="77"/>
    </location>
</feature>
<dbReference type="RefSeq" id="WP_183319739.1">
    <property type="nucleotide sequence ID" value="NZ_JACHVQ010000001.1"/>
</dbReference>
<dbReference type="EMBL" id="JACHVQ010000001">
    <property type="protein sequence ID" value="MBB2891476.1"/>
    <property type="molecule type" value="Genomic_DNA"/>
</dbReference>
<evidence type="ECO:0000256" key="1">
    <source>
        <dbReference type="SAM" id="MobiDB-lite"/>
    </source>
</evidence>
<dbReference type="InterPro" id="IPR003615">
    <property type="entry name" value="HNH_nuc"/>
</dbReference>
<evidence type="ECO:0000313" key="3">
    <source>
        <dbReference type="EMBL" id="MBB2891476.1"/>
    </source>
</evidence>
<dbReference type="SMART" id="SM00507">
    <property type="entry name" value="HNHc"/>
    <property type="match status" value="1"/>
</dbReference>
<feature type="domain" description="HNH nuclease" evidence="2">
    <location>
        <begin position="137"/>
        <end position="188"/>
    </location>
</feature>
<feature type="compositionally biased region" description="Basic and acidic residues" evidence="1">
    <location>
        <begin position="37"/>
        <end position="57"/>
    </location>
</feature>
<dbReference type="CDD" id="cd00085">
    <property type="entry name" value="HNHc"/>
    <property type="match status" value="1"/>
</dbReference>
<keyword evidence="4" id="KW-1185">Reference proteome</keyword>
<organism evidence="3 4">
    <name type="scientific">Flexivirga oryzae</name>
    <dbReference type="NCBI Taxonomy" id="1794944"/>
    <lineage>
        <taxon>Bacteria</taxon>
        <taxon>Bacillati</taxon>
        <taxon>Actinomycetota</taxon>
        <taxon>Actinomycetes</taxon>
        <taxon>Micrococcales</taxon>
        <taxon>Dermacoccaceae</taxon>
        <taxon>Flexivirga</taxon>
    </lineage>
</organism>
<dbReference type="Proteomes" id="UP000559182">
    <property type="component" value="Unassembled WGS sequence"/>
</dbReference>
<evidence type="ECO:0000259" key="2">
    <source>
        <dbReference type="SMART" id="SM00507"/>
    </source>
</evidence>
<dbReference type="AlphaFoldDB" id="A0A839N763"/>
<feature type="compositionally biased region" description="Acidic residues" evidence="1">
    <location>
        <begin position="23"/>
        <end position="36"/>
    </location>
</feature>